<name>A0ACC1LCP1_9FUNG</name>
<protein>
    <submittedName>
        <fullName evidence="1">Uncharacterized protein</fullName>
    </submittedName>
</protein>
<evidence type="ECO:0000313" key="1">
    <source>
        <dbReference type="EMBL" id="KAJ2805275.1"/>
    </source>
</evidence>
<keyword evidence="2" id="KW-1185">Reference proteome</keyword>
<gene>
    <name evidence="1" type="ORF">H4R21_001320</name>
</gene>
<accession>A0ACC1LCP1</accession>
<dbReference type="Proteomes" id="UP001140087">
    <property type="component" value="Unassembled WGS sequence"/>
</dbReference>
<sequence>MGDDPSAFFSFFDGGRPARAEPAVDAFLQQHVASQAPAARTAEPASGAAVPAARTQSAAREQRPPPPPPADASADMIHPLIRSRRLDTPEDIAAWIAERKSRYPTAASAEAKAAAGTKRAHADATSSSSPLAALASYGGDSEGGAESGSEPEEAPAKKAVRQAPHRPSAMAPEEDRRRLRVCRFFARGGCSKGDRCPFAHPQAAQTAAAEEPPPARPRATLLEMLMAKDVERENYRVLQCIEYIAKHDFLGVPARRG</sequence>
<evidence type="ECO:0000313" key="2">
    <source>
        <dbReference type="Proteomes" id="UP001140087"/>
    </source>
</evidence>
<dbReference type="EMBL" id="JANBUN010000261">
    <property type="protein sequence ID" value="KAJ2805275.1"/>
    <property type="molecule type" value="Genomic_DNA"/>
</dbReference>
<proteinExistence type="predicted"/>
<organism evidence="1 2">
    <name type="scientific">Coemansia helicoidea</name>
    <dbReference type="NCBI Taxonomy" id="1286919"/>
    <lineage>
        <taxon>Eukaryota</taxon>
        <taxon>Fungi</taxon>
        <taxon>Fungi incertae sedis</taxon>
        <taxon>Zoopagomycota</taxon>
        <taxon>Kickxellomycotina</taxon>
        <taxon>Kickxellomycetes</taxon>
        <taxon>Kickxellales</taxon>
        <taxon>Kickxellaceae</taxon>
        <taxon>Coemansia</taxon>
    </lineage>
</organism>
<comment type="caution">
    <text evidence="1">The sequence shown here is derived from an EMBL/GenBank/DDBJ whole genome shotgun (WGS) entry which is preliminary data.</text>
</comment>
<reference evidence="1" key="1">
    <citation type="submission" date="2022-07" db="EMBL/GenBank/DDBJ databases">
        <title>Phylogenomic reconstructions and comparative analyses of Kickxellomycotina fungi.</title>
        <authorList>
            <person name="Reynolds N.K."/>
            <person name="Stajich J.E."/>
            <person name="Barry K."/>
            <person name="Grigoriev I.V."/>
            <person name="Crous P."/>
            <person name="Smith M.E."/>
        </authorList>
    </citation>
    <scope>NUCLEOTIDE SEQUENCE</scope>
    <source>
        <strain evidence="1">BCRC 34780</strain>
    </source>
</reference>